<dbReference type="AlphaFoldDB" id="A0A1H6KA48"/>
<feature type="transmembrane region" description="Helical" evidence="1">
    <location>
        <begin position="77"/>
        <end position="97"/>
    </location>
</feature>
<accession>A0A1H6KA48</accession>
<reference evidence="3 4" key="1">
    <citation type="submission" date="2016-10" db="EMBL/GenBank/DDBJ databases">
        <authorList>
            <person name="de Groot N.N."/>
        </authorList>
    </citation>
    <scope>NUCLEOTIDE SEQUENCE [LARGE SCALE GENOMIC DNA]</scope>
    <source>
        <strain evidence="3 4">CGMCC 1.10825</strain>
    </source>
</reference>
<feature type="transmembrane region" description="Helical" evidence="1">
    <location>
        <begin position="133"/>
        <end position="150"/>
    </location>
</feature>
<dbReference type="PANTHER" id="PTHR22911">
    <property type="entry name" value="ACYL-MALONYL CONDENSING ENZYME-RELATED"/>
    <property type="match status" value="1"/>
</dbReference>
<feature type="domain" description="EamA" evidence="2">
    <location>
        <begin position="5"/>
        <end position="147"/>
    </location>
</feature>
<feature type="transmembrane region" description="Helical" evidence="1">
    <location>
        <begin position="213"/>
        <end position="234"/>
    </location>
</feature>
<keyword evidence="1" id="KW-0472">Membrane</keyword>
<proteinExistence type="predicted"/>
<dbReference type="SUPFAM" id="SSF103481">
    <property type="entry name" value="Multidrug resistance efflux transporter EmrE"/>
    <property type="match status" value="2"/>
</dbReference>
<feature type="transmembrane region" description="Helical" evidence="1">
    <location>
        <begin position="246"/>
        <end position="263"/>
    </location>
</feature>
<protein>
    <submittedName>
        <fullName evidence="3">Chloramphenicol-sensitive protein RarD</fullName>
    </submittedName>
</protein>
<feature type="transmembrane region" description="Helical" evidence="1">
    <location>
        <begin position="109"/>
        <end position="126"/>
    </location>
</feature>
<feature type="transmembrane region" description="Helical" evidence="1">
    <location>
        <begin position="35"/>
        <end position="54"/>
    </location>
</feature>
<evidence type="ECO:0000259" key="2">
    <source>
        <dbReference type="Pfam" id="PF00892"/>
    </source>
</evidence>
<feature type="domain" description="EamA" evidence="2">
    <location>
        <begin position="156"/>
        <end position="286"/>
    </location>
</feature>
<evidence type="ECO:0000313" key="4">
    <source>
        <dbReference type="Proteomes" id="UP000199634"/>
    </source>
</evidence>
<dbReference type="STRING" id="1159016.SAMN02927937_01049"/>
<evidence type="ECO:0000256" key="1">
    <source>
        <dbReference type="SAM" id="Phobius"/>
    </source>
</evidence>
<feature type="transmembrane region" description="Helical" evidence="1">
    <location>
        <begin position="269"/>
        <end position="290"/>
    </location>
</feature>
<organism evidence="3 4">
    <name type="scientific">Paenimyroides marinum</name>
    <dbReference type="NCBI Taxonomy" id="1159016"/>
    <lineage>
        <taxon>Bacteria</taxon>
        <taxon>Pseudomonadati</taxon>
        <taxon>Bacteroidota</taxon>
        <taxon>Flavobacteriia</taxon>
        <taxon>Flavobacteriales</taxon>
        <taxon>Flavobacteriaceae</taxon>
        <taxon>Paenimyroides</taxon>
    </lineage>
</organism>
<dbReference type="GO" id="GO:0016020">
    <property type="term" value="C:membrane"/>
    <property type="evidence" value="ECO:0007669"/>
    <property type="project" value="InterPro"/>
</dbReference>
<feature type="transmembrane region" description="Helical" evidence="1">
    <location>
        <begin position="7"/>
        <end position="29"/>
    </location>
</feature>
<dbReference type="Pfam" id="PF00892">
    <property type="entry name" value="EamA"/>
    <property type="match status" value="2"/>
</dbReference>
<dbReference type="EMBL" id="FNXE01000011">
    <property type="protein sequence ID" value="SEH72227.1"/>
    <property type="molecule type" value="Genomic_DNA"/>
</dbReference>
<dbReference type="OrthoDB" id="369870at2"/>
<dbReference type="InterPro" id="IPR037185">
    <property type="entry name" value="EmrE-like"/>
</dbReference>
<dbReference type="PANTHER" id="PTHR22911:SF137">
    <property type="entry name" value="SOLUTE CARRIER FAMILY 35 MEMBER G2-RELATED"/>
    <property type="match status" value="1"/>
</dbReference>
<gene>
    <name evidence="3" type="ORF">SAMN02927937_01049</name>
</gene>
<feature type="transmembrane region" description="Helical" evidence="1">
    <location>
        <begin position="156"/>
        <end position="172"/>
    </location>
</feature>
<dbReference type="RefSeq" id="WP_091097072.1">
    <property type="nucleotide sequence ID" value="NZ_FNXE01000011.1"/>
</dbReference>
<dbReference type="InterPro" id="IPR000620">
    <property type="entry name" value="EamA_dom"/>
</dbReference>
<evidence type="ECO:0000313" key="3">
    <source>
        <dbReference type="EMBL" id="SEH72227.1"/>
    </source>
</evidence>
<keyword evidence="1" id="KW-1133">Transmembrane helix</keyword>
<feature type="transmembrane region" description="Helical" evidence="1">
    <location>
        <begin position="184"/>
        <end position="201"/>
    </location>
</feature>
<keyword evidence="4" id="KW-1185">Reference proteome</keyword>
<keyword evidence="1" id="KW-0812">Transmembrane</keyword>
<dbReference type="Proteomes" id="UP000199634">
    <property type="component" value="Unassembled WGS sequence"/>
</dbReference>
<name>A0A1H6KA48_9FLAO</name>
<sequence length="307" mass="35543">MQNLKYYLFAFTAFLLWGFFSLALKPIAYVASFDILFFRILCSLVLIVCFTLVFRKKSLVNDLKYFKKLSKKEQQKGLSLTVIGGILLGLNWFLFIYVVNQVNVQSASFAYLICPIITAFLASILLKEKLQKLQWISIIISFIGCSICFLNNSNNLFFALIVALTYALYLISQRSNIYFDKLNILVFQIVIIFILSLPYYFVKGFSIPSNPSFYGYIFIIATLFTLIPLYLNLYALKGAQASTVGIMLYINPIIAFMLAIFYYKEYVNTLQFAAYFLILLSVFIFNYRVLTNLTKKNYKLNEPNIFR</sequence>